<name>A0ABN5W997_9SPHN</name>
<proteinExistence type="predicted"/>
<feature type="domain" description="Helix-turn-helix" evidence="1">
    <location>
        <begin position="12"/>
        <end position="58"/>
    </location>
</feature>
<reference evidence="2" key="1">
    <citation type="submission" date="2018-07" db="EMBL/GenBank/DDBJ databases">
        <title>Complete genome sequence of Sphingomonas bisphenolicum strain AO1, a bisphenol A degradative bacterium isolated from Japanese farm field.</title>
        <authorList>
            <person name="Murakami M."/>
            <person name="Koh M."/>
            <person name="Koba S."/>
            <person name="Matsumura Y."/>
        </authorList>
    </citation>
    <scope>NUCLEOTIDE SEQUENCE</scope>
    <source>
        <strain evidence="2">AO1</strain>
    </source>
</reference>
<dbReference type="InterPro" id="IPR041657">
    <property type="entry name" value="HTH_17"/>
</dbReference>
<dbReference type="Pfam" id="PF12728">
    <property type="entry name" value="HTH_17"/>
    <property type="match status" value="1"/>
</dbReference>
<accession>A0ABN5W997</accession>
<dbReference type="InterPro" id="IPR009061">
    <property type="entry name" value="DNA-bd_dom_put_sf"/>
</dbReference>
<dbReference type="SUPFAM" id="SSF46955">
    <property type="entry name" value="Putative DNA-binding domain"/>
    <property type="match status" value="1"/>
</dbReference>
<evidence type="ECO:0000259" key="1">
    <source>
        <dbReference type="Pfam" id="PF12728"/>
    </source>
</evidence>
<dbReference type="EMBL" id="AP018817">
    <property type="protein sequence ID" value="BBF68832.1"/>
    <property type="molecule type" value="Genomic_DNA"/>
</dbReference>
<gene>
    <name evidence="2" type="ORF">SBA_ch1_10320</name>
</gene>
<sequence>MQNNMPMSDDRLLSKSEVADRLSVHPATVDRWTKDGRITGKVRIGGRVGWRASAIQSLIATA</sequence>
<keyword evidence="3" id="KW-1185">Reference proteome</keyword>
<protein>
    <recommendedName>
        <fullName evidence="1">Helix-turn-helix domain-containing protein</fullName>
    </recommendedName>
</protein>
<organism evidence="2 3">
    <name type="scientific">Sphingomonas bisphenolicum</name>
    <dbReference type="NCBI Taxonomy" id="296544"/>
    <lineage>
        <taxon>Bacteria</taxon>
        <taxon>Pseudomonadati</taxon>
        <taxon>Pseudomonadota</taxon>
        <taxon>Alphaproteobacteria</taxon>
        <taxon>Sphingomonadales</taxon>
        <taxon>Sphingomonadaceae</taxon>
        <taxon>Sphingomonas</taxon>
    </lineage>
</organism>
<evidence type="ECO:0000313" key="3">
    <source>
        <dbReference type="Proteomes" id="UP001059971"/>
    </source>
</evidence>
<dbReference type="Proteomes" id="UP001059971">
    <property type="component" value="Chromosome 1"/>
</dbReference>
<dbReference type="Gene3D" id="1.10.1660.10">
    <property type="match status" value="1"/>
</dbReference>
<evidence type="ECO:0000313" key="2">
    <source>
        <dbReference type="EMBL" id="BBF68832.1"/>
    </source>
</evidence>